<proteinExistence type="predicted"/>
<sequence length="253" mass="28505">MNIKILVLALFLVLPLSSVLSISQAQDMPIDCHNPLSYGRSFEALLSCRHQSPHYTTYMGEKVRSGFNMMTCEMRDEVREIPALLSYCADFQASFPGRMGDLEGELKTATTFIQSTLIDIYPIPFFLSNIYDQNGIARRFFSDSAWKKAREILVVANQQLFYDKQLSLVTSGAVGEFSGKDHSHYEWRGRINVKLREGEKTLAQKSFPAALSLSFDPEAANDLSPLGVVLLSFDLDIREVQRWVEGIVSSSEK</sequence>
<protein>
    <submittedName>
        <fullName evidence="2">Uncharacterized protein</fullName>
    </submittedName>
</protein>
<dbReference type="Proteomes" id="UP000233597">
    <property type="component" value="Unassembled WGS sequence"/>
</dbReference>
<gene>
    <name evidence="2" type="ORF">COO20_21045</name>
</gene>
<dbReference type="EMBL" id="NWTK01000017">
    <property type="protein sequence ID" value="PKR50372.1"/>
    <property type="molecule type" value="Genomic_DNA"/>
</dbReference>
<feature type="chain" id="PRO_5014665382" evidence="1">
    <location>
        <begin position="26"/>
        <end position="253"/>
    </location>
</feature>
<dbReference type="AlphaFoldDB" id="A0A2N3KIK0"/>
<dbReference type="OrthoDB" id="9871205at2"/>
<feature type="signal peptide" evidence="1">
    <location>
        <begin position="1"/>
        <end position="25"/>
    </location>
</feature>
<evidence type="ECO:0000313" key="2">
    <source>
        <dbReference type="EMBL" id="PKR50372.1"/>
    </source>
</evidence>
<evidence type="ECO:0000256" key="1">
    <source>
        <dbReference type="SAM" id="SignalP"/>
    </source>
</evidence>
<keyword evidence="1" id="KW-0732">Signal</keyword>
<name>A0A2N3KIK0_9PROT</name>
<organism evidence="2 3">
    <name type="scientific">Thalassospira marina</name>
    <dbReference type="NCBI Taxonomy" id="2048283"/>
    <lineage>
        <taxon>Bacteria</taxon>
        <taxon>Pseudomonadati</taxon>
        <taxon>Pseudomonadota</taxon>
        <taxon>Alphaproteobacteria</taxon>
        <taxon>Rhodospirillales</taxon>
        <taxon>Thalassospiraceae</taxon>
        <taxon>Thalassospira</taxon>
    </lineage>
</organism>
<evidence type="ECO:0000313" key="3">
    <source>
        <dbReference type="Proteomes" id="UP000233597"/>
    </source>
</evidence>
<accession>A0A2N3KIK0</accession>
<dbReference type="RefSeq" id="WP_101270184.1">
    <property type="nucleotide sequence ID" value="NZ_NWTK01000017.1"/>
</dbReference>
<comment type="caution">
    <text evidence="2">The sequence shown here is derived from an EMBL/GenBank/DDBJ whole genome shotgun (WGS) entry which is preliminary data.</text>
</comment>
<reference evidence="2 3" key="1">
    <citation type="submission" date="2017-09" db="EMBL/GenBank/DDBJ databases">
        <title>Biodiversity and function of Thalassospira species in the particle-attached aromatic-hydrocarbon-degrading consortia from the surface seawater of the South China Sea.</title>
        <authorList>
            <person name="Dong C."/>
            <person name="Liu R."/>
            <person name="Shao Z."/>
        </authorList>
    </citation>
    <scope>NUCLEOTIDE SEQUENCE [LARGE SCALE GENOMIC DNA]</scope>
    <source>
        <strain evidence="2 3">CSC1P2</strain>
    </source>
</reference>